<proteinExistence type="predicted"/>
<evidence type="ECO:0000313" key="1">
    <source>
        <dbReference type="EMBL" id="KAA3669828.1"/>
    </source>
</evidence>
<keyword evidence="2" id="KW-1185">Reference proteome</keyword>
<evidence type="ECO:0000313" key="2">
    <source>
        <dbReference type="Proteomes" id="UP000324629"/>
    </source>
</evidence>
<protein>
    <submittedName>
        <fullName evidence="1">Uncharacterized protein</fullName>
    </submittedName>
</protein>
<dbReference type="EMBL" id="QNGE01023319">
    <property type="protein sequence ID" value="KAA3669828.1"/>
    <property type="molecule type" value="Genomic_DNA"/>
</dbReference>
<dbReference type="Proteomes" id="UP000324629">
    <property type="component" value="Unassembled WGS sequence"/>
</dbReference>
<dbReference type="Pfam" id="PF14813">
    <property type="entry name" value="NADH_B2"/>
    <property type="match status" value="1"/>
</dbReference>
<gene>
    <name evidence="1" type="ORF">DEA37_0006819</name>
</gene>
<comment type="caution">
    <text evidence="1">The sequence shown here is derived from an EMBL/GenBank/DDBJ whole genome shotgun (WGS) entry which is preliminary data.</text>
</comment>
<accession>A0A5J4N345</accession>
<sequence>MLVFWTWFFYQMINEGYTLLGEDVFPDPSTFSDAELGIE</sequence>
<reference evidence="1 2" key="1">
    <citation type="journal article" date="2019" name="Gigascience">
        <title>Whole-genome sequence of the oriental lung fluke Paragonimus westermani.</title>
        <authorList>
            <person name="Oey H."/>
            <person name="Zakrzewski M."/>
            <person name="Narain K."/>
            <person name="Devi K.R."/>
            <person name="Agatsuma T."/>
            <person name="Nawaratna S."/>
            <person name="Gobert G.N."/>
            <person name="Jones M.K."/>
            <person name="Ragan M.A."/>
            <person name="McManus D.P."/>
            <person name="Krause L."/>
        </authorList>
    </citation>
    <scope>NUCLEOTIDE SEQUENCE [LARGE SCALE GENOMIC DNA]</scope>
    <source>
        <strain evidence="1 2">IND2009</strain>
    </source>
</reference>
<dbReference type="GO" id="GO:0045271">
    <property type="term" value="C:respiratory chain complex I"/>
    <property type="evidence" value="ECO:0007669"/>
    <property type="project" value="InterPro"/>
</dbReference>
<dbReference type="AlphaFoldDB" id="A0A5J4N345"/>
<dbReference type="GO" id="GO:0005743">
    <property type="term" value="C:mitochondrial inner membrane"/>
    <property type="evidence" value="ECO:0007669"/>
    <property type="project" value="InterPro"/>
</dbReference>
<name>A0A5J4N345_9TREM</name>
<organism evidence="1 2">
    <name type="scientific">Paragonimus westermani</name>
    <dbReference type="NCBI Taxonomy" id="34504"/>
    <lineage>
        <taxon>Eukaryota</taxon>
        <taxon>Metazoa</taxon>
        <taxon>Spiralia</taxon>
        <taxon>Lophotrochozoa</taxon>
        <taxon>Platyhelminthes</taxon>
        <taxon>Trematoda</taxon>
        <taxon>Digenea</taxon>
        <taxon>Plagiorchiida</taxon>
        <taxon>Troglotremata</taxon>
        <taxon>Troglotrematidae</taxon>
        <taxon>Paragonimus</taxon>
    </lineage>
</organism>
<dbReference type="InterPro" id="IPR026627">
    <property type="entry name" value="NDUFB2_animal"/>
</dbReference>